<dbReference type="InterPro" id="IPR022798">
    <property type="entry name" value="BcsD_bac"/>
</dbReference>
<dbReference type="EMBL" id="JBHSGB010000005">
    <property type="protein sequence ID" value="MFC4654485.1"/>
    <property type="molecule type" value="Genomic_DNA"/>
</dbReference>
<dbReference type="Pfam" id="PF03500">
    <property type="entry name" value="Cellsynth_D"/>
    <property type="match status" value="1"/>
</dbReference>
<comment type="caution">
    <text evidence="1">The sequence shown here is derived from an EMBL/GenBank/DDBJ whole genome shotgun (WGS) entry which is preliminary data.</text>
</comment>
<accession>A0ABV9JJU9</accession>
<name>A0ABV9JJU9_9GAMM</name>
<dbReference type="Proteomes" id="UP001595962">
    <property type="component" value="Unassembled WGS sequence"/>
</dbReference>
<dbReference type="Gene3D" id="3.30.70.2590">
    <property type="match status" value="1"/>
</dbReference>
<protein>
    <submittedName>
        <fullName evidence="1">Cellulose biosynthesis protein BcsD</fullName>
    </submittedName>
</protein>
<dbReference type="RefSeq" id="WP_377332412.1">
    <property type="nucleotide sequence ID" value="NZ_JBHSGB010000005.1"/>
</dbReference>
<evidence type="ECO:0000313" key="1">
    <source>
        <dbReference type="EMBL" id="MFC4654485.1"/>
    </source>
</evidence>
<organism evidence="1 2">
    <name type="scientific">Rheinheimera marina</name>
    <dbReference type="NCBI Taxonomy" id="1774958"/>
    <lineage>
        <taxon>Bacteria</taxon>
        <taxon>Pseudomonadati</taxon>
        <taxon>Pseudomonadota</taxon>
        <taxon>Gammaproteobacteria</taxon>
        <taxon>Chromatiales</taxon>
        <taxon>Chromatiaceae</taxon>
        <taxon>Rheinheimera</taxon>
    </lineage>
</organism>
<gene>
    <name evidence="1" type="primary">bcsD</name>
    <name evidence="1" type="ORF">ACFO3I_05545</name>
</gene>
<evidence type="ECO:0000313" key="2">
    <source>
        <dbReference type="Proteomes" id="UP001595962"/>
    </source>
</evidence>
<keyword evidence="2" id="KW-1185">Reference proteome</keyword>
<reference evidence="2" key="1">
    <citation type="journal article" date="2019" name="Int. J. Syst. Evol. Microbiol.">
        <title>The Global Catalogue of Microorganisms (GCM) 10K type strain sequencing project: providing services to taxonomists for standard genome sequencing and annotation.</title>
        <authorList>
            <consortium name="The Broad Institute Genomics Platform"/>
            <consortium name="The Broad Institute Genome Sequencing Center for Infectious Disease"/>
            <person name="Wu L."/>
            <person name="Ma J."/>
        </authorList>
    </citation>
    <scope>NUCLEOTIDE SEQUENCE [LARGE SCALE GENOMIC DNA]</scope>
    <source>
        <strain evidence="2">DT28</strain>
    </source>
</reference>
<sequence>MTDMTDITTDYFFRQQTKAAWVPFIRAFVAEIAQTAGEAGADSFLRQIGKRLAADYPLAQYNSIDELERSMNVVLQELQWGWLRIQVLDSSLMLKHGAFPLPSYGNEQQQRFEARLFSALLEGLYQSWLLALGGKPDVQVRVKTAEAGGVFEFVYGKSRLAHSGRSPGFL</sequence>
<proteinExistence type="predicted"/>
<dbReference type="InterPro" id="IPR038470">
    <property type="entry name" value="Cellsynth_D_sf"/>
</dbReference>